<dbReference type="Gene3D" id="3.40.50.1820">
    <property type="entry name" value="alpha/beta hydrolase"/>
    <property type="match status" value="1"/>
</dbReference>
<keyword evidence="4" id="KW-0012">Acyltransferase</keyword>
<accession>A0ABU8XWM0</accession>
<sequence length="661" mass="73447">MVRKAARTNQDHRSAHEGAGTAQPEAQAGAGGSFPPDLGLGVWTSWMKDHLEGAGTPGLGAGTMPWWSVSQDGTSADLLSGGTDRLEKLLTSDPMLSAIDRMWNLNPLHDVIPIDWAEVAQALRTVWLRRLADPARALPAAADLQVKLWHSAIEAWNDAAKRWWGVAEAASPGLGAGDKRFEAPEWQNNPVYRMLKDAYLLASDFLLKESEADDLDPKEQQRLRFHLTQFVNAMSPTLLLFSNPAALRRMMETGGASLADGLRNLMADLKEGRLSMVDATAFEPGRNLAITPGKVVFRNRLIELIQYTPTTEKVRAVPLLFVPPWINKFYILDLQPKNSFVKYLVEQGFTVFMLSWKNPDAAMESMTFEDYMREGPLAASDVAREITGSATVNPVGYCIGGTLLITILSALAAKKDGRFGTATFMVSLQDFEHVGETAVFMDEPSIEFIEQQMMQRGYLDSREMANMFNLLRSNDLIWANVVNNYLMGNKPPAFDLLYWNSDGTRMARAAHSWYLRNTYVENNLIKPGKVKLLGEPIDLGRIRQDIYAVGAEKDHIVPWDAAWRITRLVGGKVRFVMASSGHIAGIINPPSSHKGAYWVNEAPAPDPRAWLANATRFDGSWWTDWVRWLGERSGEMVKPPSVGSKAYPPLTDAPGTYVLEK</sequence>
<evidence type="ECO:0000313" key="7">
    <source>
        <dbReference type="EMBL" id="MEK0085618.1"/>
    </source>
</evidence>
<organism evidence="7 8">
    <name type="scientific">Benzoatithermus flavus</name>
    <dbReference type="NCBI Taxonomy" id="3108223"/>
    <lineage>
        <taxon>Bacteria</taxon>
        <taxon>Pseudomonadati</taxon>
        <taxon>Pseudomonadota</taxon>
        <taxon>Alphaproteobacteria</taxon>
        <taxon>Geminicoccales</taxon>
        <taxon>Geminicoccaceae</taxon>
        <taxon>Benzoatithermus</taxon>
    </lineage>
</organism>
<evidence type="ECO:0000259" key="6">
    <source>
        <dbReference type="Pfam" id="PF07167"/>
    </source>
</evidence>
<evidence type="ECO:0000256" key="1">
    <source>
        <dbReference type="ARBA" id="ARBA00004496"/>
    </source>
</evidence>
<dbReference type="InterPro" id="IPR010941">
    <property type="entry name" value="PhaC_N"/>
</dbReference>
<dbReference type="Pfam" id="PF07167">
    <property type="entry name" value="PhaC_N"/>
    <property type="match status" value="1"/>
</dbReference>
<proteinExistence type="predicted"/>
<dbReference type="EMBL" id="JBBLZC010000031">
    <property type="protein sequence ID" value="MEK0085618.1"/>
    <property type="molecule type" value="Genomic_DNA"/>
</dbReference>
<evidence type="ECO:0000256" key="4">
    <source>
        <dbReference type="ARBA" id="ARBA00023315"/>
    </source>
</evidence>
<evidence type="ECO:0000256" key="5">
    <source>
        <dbReference type="SAM" id="MobiDB-lite"/>
    </source>
</evidence>
<dbReference type="RefSeq" id="WP_418161468.1">
    <property type="nucleotide sequence ID" value="NZ_JBBLZC010000031.1"/>
</dbReference>
<keyword evidence="8" id="KW-1185">Reference proteome</keyword>
<protein>
    <submittedName>
        <fullName evidence="7">Class I poly(R)-hydroxyalkanoic acid synthase</fullName>
    </submittedName>
</protein>
<name>A0ABU8XWM0_9PROT</name>
<evidence type="ECO:0000313" key="8">
    <source>
        <dbReference type="Proteomes" id="UP001375743"/>
    </source>
</evidence>
<comment type="caution">
    <text evidence="7">The sequence shown here is derived from an EMBL/GenBank/DDBJ whole genome shotgun (WGS) entry which is preliminary data.</text>
</comment>
<reference evidence="7 8" key="1">
    <citation type="submission" date="2024-01" db="EMBL/GenBank/DDBJ databases">
        <title>Multi-omics insights into the function and evolution of sodium benzoate biodegradation pathways in Benzoatithermus flavus gen. nov., sp. nov. from hot spring.</title>
        <authorList>
            <person name="Hu C.-J."/>
            <person name="Li W.-J."/>
        </authorList>
    </citation>
    <scope>NUCLEOTIDE SEQUENCE [LARGE SCALE GENOMIC DNA]</scope>
    <source>
        <strain evidence="7 8">SYSU G07066</strain>
    </source>
</reference>
<evidence type="ECO:0000256" key="3">
    <source>
        <dbReference type="ARBA" id="ARBA00022679"/>
    </source>
</evidence>
<dbReference type="InterPro" id="IPR051321">
    <property type="entry name" value="PHA/PHB_synthase"/>
</dbReference>
<evidence type="ECO:0000256" key="2">
    <source>
        <dbReference type="ARBA" id="ARBA00022490"/>
    </source>
</evidence>
<dbReference type="NCBIfam" id="TIGR01838">
    <property type="entry name" value="PHA_synth_I"/>
    <property type="match status" value="1"/>
</dbReference>
<dbReference type="SUPFAM" id="SSF53474">
    <property type="entry name" value="alpha/beta-Hydrolases"/>
    <property type="match status" value="1"/>
</dbReference>
<dbReference type="PANTHER" id="PTHR36837">
    <property type="entry name" value="POLY(3-HYDROXYALKANOATE) POLYMERASE SUBUNIT PHAC"/>
    <property type="match status" value="1"/>
</dbReference>
<gene>
    <name evidence="7" type="primary">phaC</name>
    <name evidence="7" type="ORF">U1T56_20905</name>
</gene>
<dbReference type="Proteomes" id="UP001375743">
    <property type="component" value="Unassembled WGS sequence"/>
</dbReference>
<keyword evidence="3" id="KW-0808">Transferase</keyword>
<feature type="region of interest" description="Disordered" evidence="5">
    <location>
        <begin position="1"/>
        <end position="34"/>
    </location>
</feature>
<dbReference type="InterPro" id="IPR029058">
    <property type="entry name" value="AB_hydrolase_fold"/>
</dbReference>
<dbReference type="PANTHER" id="PTHR36837:SF5">
    <property type="entry name" value="POLY-3-HYDROXYBUTYRATE SYNTHASE"/>
    <property type="match status" value="1"/>
</dbReference>
<dbReference type="InterPro" id="IPR010963">
    <property type="entry name" value="PHA_synth_I"/>
</dbReference>
<comment type="subcellular location">
    <subcellularLocation>
        <location evidence="1">Cytoplasm</location>
    </subcellularLocation>
</comment>
<feature type="domain" description="Poly-beta-hydroxybutyrate polymerase N-terminal" evidence="6">
    <location>
        <begin position="178"/>
        <end position="344"/>
    </location>
</feature>
<keyword evidence="2" id="KW-0963">Cytoplasm</keyword>